<dbReference type="EC" id="3.1.1.-" evidence="5"/>
<evidence type="ECO:0000256" key="5">
    <source>
        <dbReference type="RuleBase" id="RU363114"/>
    </source>
</evidence>
<evidence type="ECO:0000313" key="7">
    <source>
        <dbReference type="Proteomes" id="UP000287651"/>
    </source>
</evidence>
<evidence type="ECO:0000256" key="3">
    <source>
        <dbReference type="ARBA" id="ARBA00005784"/>
    </source>
</evidence>
<dbReference type="GO" id="GO:0009505">
    <property type="term" value="C:plant-type cell wall"/>
    <property type="evidence" value="ECO:0007669"/>
    <property type="project" value="TreeGrafter"/>
</dbReference>
<keyword evidence="5" id="KW-0961">Cell wall biogenesis/degradation</keyword>
<name>A0A426YJR0_ENSVE</name>
<organism evidence="6 7">
    <name type="scientific">Ensete ventricosum</name>
    <name type="common">Abyssinian banana</name>
    <name type="synonym">Musa ensete</name>
    <dbReference type="NCBI Taxonomy" id="4639"/>
    <lineage>
        <taxon>Eukaryota</taxon>
        <taxon>Viridiplantae</taxon>
        <taxon>Streptophyta</taxon>
        <taxon>Embryophyta</taxon>
        <taxon>Tracheophyta</taxon>
        <taxon>Spermatophyta</taxon>
        <taxon>Magnoliopsida</taxon>
        <taxon>Liliopsida</taxon>
        <taxon>Zingiberales</taxon>
        <taxon>Musaceae</taxon>
        <taxon>Ensete</taxon>
    </lineage>
</organism>
<dbReference type="Pfam" id="PF03283">
    <property type="entry name" value="PAE"/>
    <property type="match status" value="1"/>
</dbReference>
<sequence>MLSLAISRITFVGCAIGRKDISGAEHIKAFYNDVVTTHFLHYFQGSAKNLPLCTSMMEPGMVSVCFFPQYMAQEIESPLFILNAAYDSWQV</sequence>
<accession>A0A426YJR0</accession>
<proteinExistence type="inferred from homology"/>
<comment type="subcellular location">
    <subcellularLocation>
        <location evidence="2 5">Secreted</location>
        <location evidence="2 5">Cell wall</location>
    </subcellularLocation>
</comment>
<dbReference type="AlphaFoldDB" id="A0A426YJR0"/>
<dbReference type="InterPro" id="IPR004963">
    <property type="entry name" value="PAE/NOTUM"/>
</dbReference>
<protein>
    <recommendedName>
        <fullName evidence="5">Pectin acetylesterase</fullName>
        <ecNumber evidence="5">3.1.1.-</ecNumber>
    </recommendedName>
</protein>
<dbReference type="EMBL" id="AMZH03011920">
    <property type="protein sequence ID" value="RRT52001.1"/>
    <property type="molecule type" value="Genomic_DNA"/>
</dbReference>
<dbReference type="PANTHER" id="PTHR21562">
    <property type="entry name" value="NOTUM-RELATED"/>
    <property type="match status" value="1"/>
</dbReference>
<evidence type="ECO:0000256" key="4">
    <source>
        <dbReference type="ARBA" id="ARBA00022512"/>
    </source>
</evidence>
<evidence type="ECO:0000256" key="2">
    <source>
        <dbReference type="ARBA" id="ARBA00004191"/>
    </source>
</evidence>
<reference evidence="6 7" key="1">
    <citation type="journal article" date="2014" name="Agronomy (Basel)">
        <title>A Draft Genome Sequence for Ensete ventricosum, the Drought-Tolerant Tree Against Hunger.</title>
        <authorList>
            <person name="Harrison J."/>
            <person name="Moore K.A."/>
            <person name="Paszkiewicz K."/>
            <person name="Jones T."/>
            <person name="Grant M."/>
            <person name="Ambacheew D."/>
            <person name="Muzemil S."/>
            <person name="Studholme D.J."/>
        </authorList>
    </citation>
    <scope>NUCLEOTIDE SEQUENCE [LARGE SCALE GENOMIC DNA]</scope>
</reference>
<comment type="function">
    <text evidence="1 5">Hydrolyzes acetyl esters in homogalacturonan regions of pectin. In type I primary cell wall, galacturonic acid residues of pectin can be acetylated at the O-2 and O-3 positions. Decreasing the degree of acetylation of pectin gels in vitro alters their physical properties.</text>
</comment>
<keyword evidence="5" id="KW-0378">Hydrolase</keyword>
<evidence type="ECO:0000256" key="1">
    <source>
        <dbReference type="ARBA" id="ARBA00003534"/>
    </source>
</evidence>
<dbReference type="PANTHER" id="PTHR21562:SF93">
    <property type="entry name" value="PECTIN ACETYLESTERASE 8"/>
    <property type="match status" value="1"/>
</dbReference>
<dbReference type="Proteomes" id="UP000287651">
    <property type="component" value="Unassembled WGS sequence"/>
</dbReference>
<keyword evidence="5" id="KW-0964">Secreted</keyword>
<gene>
    <name evidence="6" type="ORF">B296_00037256</name>
</gene>
<dbReference type="GO" id="GO:0071555">
    <property type="term" value="P:cell wall organization"/>
    <property type="evidence" value="ECO:0007669"/>
    <property type="project" value="UniProtKB-KW"/>
</dbReference>
<evidence type="ECO:0000313" key="6">
    <source>
        <dbReference type="EMBL" id="RRT52001.1"/>
    </source>
</evidence>
<dbReference type="GO" id="GO:0052793">
    <property type="term" value="F:pectin acetylesterase activity"/>
    <property type="evidence" value="ECO:0007669"/>
    <property type="project" value="TreeGrafter"/>
</dbReference>
<comment type="similarity">
    <text evidence="3 5">Belongs to the pectinacetylesterase family.</text>
</comment>
<keyword evidence="4 5" id="KW-0134">Cell wall</keyword>
<comment type="caution">
    <text evidence="6">The sequence shown here is derived from an EMBL/GenBank/DDBJ whole genome shotgun (WGS) entry which is preliminary data.</text>
</comment>